<gene>
    <name evidence="1" type="ORF">ESU54_01100</name>
</gene>
<organism evidence="1 2">
    <name type="scientific">Aequorivita antarctica</name>
    <dbReference type="NCBI Taxonomy" id="153266"/>
    <lineage>
        <taxon>Bacteria</taxon>
        <taxon>Pseudomonadati</taxon>
        <taxon>Bacteroidota</taxon>
        <taxon>Flavobacteriia</taxon>
        <taxon>Flavobacteriales</taxon>
        <taxon>Flavobacteriaceae</taxon>
        <taxon>Aequorivita</taxon>
    </lineage>
</organism>
<sequence length="142" mass="16479">MSFTDLFESGEHSRNLGHFASIANIASINGELNPEEEKMLKRFARKLDIEEAEYKEVLKNPGKYPINPPNDSEKRLERIHDLFEMIFADHEIDDHERFLIEKYAIGLGYTAEIAQDLIKRSVAIYSGGLSLEDYRYLLNRKD</sequence>
<evidence type="ECO:0000313" key="1">
    <source>
        <dbReference type="EMBL" id="TXD74821.1"/>
    </source>
</evidence>
<dbReference type="OrthoDB" id="981083at2"/>
<dbReference type="EMBL" id="VORT01000001">
    <property type="protein sequence ID" value="TXD74821.1"/>
    <property type="molecule type" value="Genomic_DNA"/>
</dbReference>
<dbReference type="SUPFAM" id="SSF158682">
    <property type="entry name" value="TerB-like"/>
    <property type="match status" value="1"/>
</dbReference>
<reference evidence="1 2" key="1">
    <citation type="submission" date="2019-08" db="EMBL/GenBank/DDBJ databases">
        <title>Genome of Aequorivita antarctica SW49 (type strain).</title>
        <authorList>
            <person name="Bowman J.P."/>
        </authorList>
    </citation>
    <scope>NUCLEOTIDE SEQUENCE [LARGE SCALE GENOMIC DNA]</scope>
    <source>
        <strain evidence="1 2">SW49</strain>
    </source>
</reference>
<dbReference type="AlphaFoldDB" id="A0A5C6Z5P1"/>
<comment type="caution">
    <text evidence="1">The sequence shown here is derived from an EMBL/GenBank/DDBJ whole genome shotgun (WGS) entry which is preliminary data.</text>
</comment>
<keyword evidence="2" id="KW-1185">Reference proteome</keyword>
<accession>A0A5C6Z5P1</accession>
<evidence type="ECO:0000313" key="2">
    <source>
        <dbReference type="Proteomes" id="UP000321497"/>
    </source>
</evidence>
<dbReference type="CDD" id="cd07177">
    <property type="entry name" value="terB_like"/>
    <property type="match status" value="1"/>
</dbReference>
<protein>
    <submittedName>
        <fullName evidence="1">TerB family tellurite resistance protein</fullName>
    </submittedName>
</protein>
<dbReference type="RefSeq" id="WP_111842953.1">
    <property type="nucleotide sequence ID" value="NZ_UEGI01000001.1"/>
</dbReference>
<dbReference type="Proteomes" id="UP000321497">
    <property type="component" value="Unassembled WGS sequence"/>
</dbReference>
<proteinExistence type="predicted"/>
<dbReference type="InterPro" id="IPR029024">
    <property type="entry name" value="TerB-like"/>
</dbReference>
<dbReference type="Gene3D" id="1.10.3680.10">
    <property type="entry name" value="TerB-like"/>
    <property type="match status" value="1"/>
</dbReference>
<name>A0A5C6Z5P1_9FLAO</name>